<protein>
    <recommendedName>
        <fullName evidence="2">Capsid protein</fullName>
    </recommendedName>
</protein>
<reference evidence="1" key="1">
    <citation type="journal article" date="2016" name="Nature">
        <title>Redefining the invertebrate RNA virosphere.</title>
        <authorList>
            <person name="Shi M."/>
            <person name="Lin X.D."/>
            <person name="Tian J.H."/>
            <person name="Chen L.J."/>
            <person name="Chen X."/>
            <person name="Li C.X."/>
            <person name="Qin X.C."/>
            <person name="Li J."/>
            <person name="Cao J.P."/>
            <person name="Eden J.S."/>
            <person name="Buchmann J."/>
            <person name="Wang W."/>
            <person name="Xu J."/>
            <person name="Holmes E.C."/>
            <person name="Zhang Y.Z."/>
        </authorList>
    </citation>
    <scope>NUCLEOTIDE SEQUENCE</scope>
    <source>
        <strain evidence="1">WHWN54380</strain>
    </source>
</reference>
<sequence>MTAFAALTAADGQATPVAHTFSPVSIDSAGIAKWVDRVGGISIGFPTVTLSVREPSKSSRAYKVTRKIVLPVLEVTSASTATGIQPAPTKAYELINTSEWVLPERCSLADRANLLAYVKNIDNLAVVQDAVKNFDPVF</sequence>
<dbReference type="EMBL" id="KX883590">
    <property type="protein sequence ID" value="APG77233.1"/>
    <property type="molecule type" value="Genomic_RNA"/>
</dbReference>
<organism evidence="1">
    <name type="scientific">Hubei levi-like virus 8</name>
    <dbReference type="NCBI Taxonomy" id="1922920"/>
    <lineage>
        <taxon>Viruses</taxon>
        <taxon>Riboviria</taxon>
    </lineage>
</organism>
<evidence type="ECO:0008006" key="2">
    <source>
        <dbReference type="Google" id="ProtNLM"/>
    </source>
</evidence>
<dbReference type="InterPro" id="IPR015954">
    <property type="entry name" value="Phage_RNA-type_capsid"/>
</dbReference>
<proteinExistence type="predicted"/>
<accession>A0A1L3KIP3</accession>
<dbReference type="SUPFAM" id="SSF55405">
    <property type="entry name" value="RNA bacteriophage capsid protein"/>
    <property type="match status" value="1"/>
</dbReference>
<evidence type="ECO:0000313" key="1">
    <source>
        <dbReference type="EMBL" id="APG77233.1"/>
    </source>
</evidence>
<name>A0A1L3KIP3_9VIRU</name>
<dbReference type="Gene3D" id="3.30.380.10">
    <property type="entry name" value="MS2 Viral Coat Protein"/>
    <property type="match status" value="1"/>
</dbReference>